<dbReference type="EMBL" id="JABXBU010000001">
    <property type="protein sequence ID" value="KAF8797254.1"/>
    <property type="molecule type" value="Genomic_DNA"/>
</dbReference>
<proteinExistence type="predicted"/>
<sequence>MWLEDWATNSIAPFPDWVFFDLSGRSIVPQPGPQWGRDFSPPDAEQKFLYFTLGTPSSNSPNTRGSEASLAQSPDVGMFLLPTRRVFFKNPTGVSQKGGTPTSLGSIPWAMPPVEPYESVILEPIGWRRGGTKIVIKGQPLALRVSLMSFIDGSMQMLKKGEP</sequence>
<reference evidence="1" key="1">
    <citation type="journal article" date="2020" name="bioRxiv">
        <title>Chromosome-level reference genome of the European wasp spider Argiope bruennichi: a resource for studies on range expansion and evolutionary adaptation.</title>
        <authorList>
            <person name="Sheffer M.M."/>
            <person name="Hoppe A."/>
            <person name="Krehenwinkel H."/>
            <person name="Uhl G."/>
            <person name="Kuss A.W."/>
            <person name="Jensen L."/>
            <person name="Jensen C."/>
            <person name="Gillespie R.G."/>
            <person name="Hoff K.J."/>
            <person name="Prost S."/>
        </authorList>
    </citation>
    <scope>NUCLEOTIDE SEQUENCE</scope>
</reference>
<protein>
    <submittedName>
        <fullName evidence="1">Uncharacterized protein</fullName>
    </submittedName>
</protein>
<organism evidence="1 2">
    <name type="scientific">Argiope bruennichi</name>
    <name type="common">Wasp spider</name>
    <name type="synonym">Aranea bruennichi</name>
    <dbReference type="NCBI Taxonomy" id="94029"/>
    <lineage>
        <taxon>Eukaryota</taxon>
        <taxon>Metazoa</taxon>
        <taxon>Ecdysozoa</taxon>
        <taxon>Arthropoda</taxon>
        <taxon>Chelicerata</taxon>
        <taxon>Arachnida</taxon>
        <taxon>Araneae</taxon>
        <taxon>Araneomorphae</taxon>
        <taxon>Entelegynae</taxon>
        <taxon>Araneoidea</taxon>
        <taxon>Araneidae</taxon>
        <taxon>Argiope</taxon>
    </lineage>
</organism>
<comment type="caution">
    <text evidence="1">The sequence shown here is derived from an EMBL/GenBank/DDBJ whole genome shotgun (WGS) entry which is preliminary data.</text>
</comment>
<name>A0A8T0G1P6_ARGBR</name>
<evidence type="ECO:0000313" key="1">
    <source>
        <dbReference type="EMBL" id="KAF8797254.1"/>
    </source>
</evidence>
<dbReference type="AlphaFoldDB" id="A0A8T0G1P6"/>
<evidence type="ECO:0000313" key="2">
    <source>
        <dbReference type="Proteomes" id="UP000807504"/>
    </source>
</evidence>
<gene>
    <name evidence="1" type="ORF">HNY73_001539</name>
</gene>
<accession>A0A8T0G1P6</accession>
<reference evidence="1" key="2">
    <citation type="submission" date="2020-06" db="EMBL/GenBank/DDBJ databases">
        <authorList>
            <person name="Sheffer M."/>
        </authorList>
    </citation>
    <scope>NUCLEOTIDE SEQUENCE</scope>
</reference>
<keyword evidence="2" id="KW-1185">Reference proteome</keyword>
<dbReference type="Proteomes" id="UP000807504">
    <property type="component" value="Unassembled WGS sequence"/>
</dbReference>